<feature type="transmembrane region" description="Helical" evidence="1">
    <location>
        <begin position="273"/>
        <end position="294"/>
    </location>
</feature>
<name>A0A1D3LD09_PLACE</name>
<protein>
    <submittedName>
        <fullName evidence="2">Plasmodium variant antigen protein Cir/Yir/Bir, putative</fullName>
    </submittedName>
</protein>
<evidence type="ECO:0000256" key="1">
    <source>
        <dbReference type="SAM" id="Phobius"/>
    </source>
</evidence>
<organism evidence="2 3">
    <name type="scientific">Plasmodium chabaudi adami</name>
    <dbReference type="NCBI Taxonomy" id="5826"/>
    <lineage>
        <taxon>Eukaryota</taxon>
        <taxon>Sar</taxon>
        <taxon>Alveolata</taxon>
        <taxon>Apicomplexa</taxon>
        <taxon>Aconoidasida</taxon>
        <taxon>Haemosporida</taxon>
        <taxon>Plasmodiidae</taxon>
        <taxon>Plasmodium</taxon>
        <taxon>Plasmodium (Vinckeia)</taxon>
    </lineage>
</organism>
<evidence type="ECO:0000313" key="2">
    <source>
        <dbReference type="EMBL" id="SCM00932.1"/>
    </source>
</evidence>
<sequence>MDNVCKIIDPIWKDIPDTLDTDGNYNFDRDHICKTYCGKNCNNYCENDTDKIMTGFVSLFMKLYESQLIKDSAPNSMNIVEYLIIWLIHMLKLKDDNTISNLSETFKSYIDERGGHILASTDPDYSIIIEKCIVNKNYLVNMDKNIISKFYNLLKSLCQMYTECNNHSTDGTTFLEKANGFVENYKKLNDDSSVTGNSSYKKILSNLFNDYNGFKNECPKKCSGCTNIPTLPEIKTPQISVETSTPSHVQDNTHSSLQGSEVTSSSSSVASKLIPVLSIFAIPLFLGIAYKYSLFGFGKRVHRKDLREKVKKIKKKMNHHI</sequence>
<proteinExistence type="predicted"/>
<dbReference type="AlphaFoldDB" id="A0A1D3LD09"/>
<keyword evidence="1" id="KW-0812">Transmembrane</keyword>
<gene>
    <name evidence="2" type="ORF">PCHDK_000567500</name>
</gene>
<dbReference type="Proteomes" id="UP000195879">
    <property type="component" value="Unassembled WGS sequence"/>
</dbReference>
<evidence type="ECO:0000313" key="3">
    <source>
        <dbReference type="Proteomes" id="UP000195879"/>
    </source>
</evidence>
<reference evidence="2 3" key="1">
    <citation type="submission" date="2016-08" db="EMBL/GenBank/DDBJ databases">
        <authorList>
            <consortium name="Pathogen Informatics"/>
        </authorList>
    </citation>
    <scope>NUCLEOTIDE SEQUENCE [LARGE SCALE GENOMIC DNA]</scope>
    <source>
        <strain evidence="2 3">DK</strain>
    </source>
</reference>
<dbReference type="InterPro" id="IPR006477">
    <property type="entry name" value="Yir_bir_cir"/>
</dbReference>
<dbReference type="Pfam" id="PF06022">
    <property type="entry name" value="Cir_Bir_Yir"/>
    <property type="match status" value="1"/>
</dbReference>
<dbReference type="EMBL" id="FMIO01000631">
    <property type="protein sequence ID" value="SCM00932.1"/>
    <property type="molecule type" value="Genomic_DNA"/>
</dbReference>
<dbReference type="NCBIfam" id="TIGR01590">
    <property type="entry name" value="yir-bir-cir_Pla"/>
    <property type="match status" value="1"/>
</dbReference>
<accession>A0A1D3LD09</accession>
<keyword evidence="1" id="KW-0472">Membrane</keyword>
<keyword evidence="1" id="KW-1133">Transmembrane helix</keyword>